<evidence type="ECO:0000256" key="4">
    <source>
        <dbReference type="ARBA" id="ARBA00022692"/>
    </source>
</evidence>
<dbReference type="GO" id="GO:0032259">
    <property type="term" value="P:methylation"/>
    <property type="evidence" value="ECO:0007669"/>
    <property type="project" value="UniProtKB-KW"/>
</dbReference>
<dbReference type="PANTHER" id="PTHR33778">
    <property type="entry name" value="PROTEIN MGTC"/>
    <property type="match status" value="1"/>
</dbReference>
<dbReference type="Pfam" id="PF02308">
    <property type="entry name" value="MgtC"/>
    <property type="match status" value="1"/>
</dbReference>
<proteinExistence type="inferred from homology"/>
<keyword evidence="11" id="KW-0808">Transferase</keyword>
<dbReference type="GO" id="GO:0008168">
    <property type="term" value="F:methyltransferase activity"/>
    <property type="evidence" value="ECO:0007669"/>
    <property type="project" value="UniProtKB-KW"/>
</dbReference>
<dbReference type="KEGG" id="cser:CCO03_02890"/>
<feature type="signal peptide" evidence="9">
    <location>
        <begin position="1"/>
        <end position="21"/>
    </location>
</feature>
<name>A0A1Y0ETH6_9BURK</name>
<keyword evidence="11" id="KW-0489">Methyltransferase</keyword>
<keyword evidence="5 7" id="KW-1133">Transmembrane helix</keyword>
<evidence type="ECO:0000256" key="8">
    <source>
        <dbReference type="SAM" id="MobiDB-lite"/>
    </source>
</evidence>
<evidence type="ECO:0000256" key="6">
    <source>
        <dbReference type="ARBA" id="ARBA00023136"/>
    </source>
</evidence>
<dbReference type="InterPro" id="IPR003416">
    <property type="entry name" value="MgtC/SapB/SrpB/YhiD_fam"/>
</dbReference>
<accession>A0A1Y0ETH6</accession>
<protein>
    <recommendedName>
        <fullName evidence="7">Protein MgtC</fullName>
    </recommendedName>
</protein>
<keyword evidence="3" id="KW-1003">Cell membrane</keyword>
<organism evidence="11 12">
    <name type="scientific">Comamonas serinivorans</name>
    <dbReference type="NCBI Taxonomy" id="1082851"/>
    <lineage>
        <taxon>Bacteria</taxon>
        <taxon>Pseudomonadati</taxon>
        <taxon>Pseudomonadota</taxon>
        <taxon>Betaproteobacteria</taxon>
        <taxon>Burkholderiales</taxon>
        <taxon>Comamonadaceae</taxon>
        <taxon>Comamonas</taxon>
    </lineage>
</organism>
<feature type="chain" id="PRO_5013276619" description="Protein MgtC" evidence="9">
    <location>
        <begin position="22"/>
        <end position="202"/>
    </location>
</feature>
<evidence type="ECO:0000256" key="2">
    <source>
        <dbReference type="ARBA" id="ARBA00009298"/>
    </source>
</evidence>
<evidence type="ECO:0000256" key="3">
    <source>
        <dbReference type="ARBA" id="ARBA00022475"/>
    </source>
</evidence>
<feature type="region of interest" description="Disordered" evidence="8">
    <location>
        <begin position="179"/>
        <end position="202"/>
    </location>
</feature>
<dbReference type="EMBL" id="CP021455">
    <property type="protein sequence ID" value="ARU06609.1"/>
    <property type="molecule type" value="Genomic_DNA"/>
</dbReference>
<evidence type="ECO:0000256" key="9">
    <source>
        <dbReference type="SAM" id="SignalP"/>
    </source>
</evidence>
<evidence type="ECO:0000313" key="11">
    <source>
        <dbReference type="EMBL" id="ARU06609.1"/>
    </source>
</evidence>
<keyword evidence="9" id="KW-0732">Signal</keyword>
<comment type="similarity">
    <text evidence="2 7">Belongs to the MgtC/SapB family.</text>
</comment>
<dbReference type="PANTHER" id="PTHR33778:SF1">
    <property type="entry name" value="MAGNESIUM TRANSPORTER YHID-RELATED"/>
    <property type="match status" value="1"/>
</dbReference>
<dbReference type="OrthoDB" id="9811198at2"/>
<dbReference type="InterPro" id="IPR049177">
    <property type="entry name" value="MgtC_SapB_SrpB_YhiD_N"/>
</dbReference>
<evidence type="ECO:0000259" key="10">
    <source>
        <dbReference type="Pfam" id="PF02308"/>
    </source>
</evidence>
<evidence type="ECO:0000313" key="12">
    <source>
        <dbReference type="Proteomes" id="UP000196138"/>
    </source>
</evidence>
<evidence type="ECO:0000256" key="5">
    <source>
        <dbReference type="ARBA" id="ARBA00022989"/>
    </source>
</evidence>
<feature type="transmembrane region" description="Helical" evidence="7">
    <location>
        <begin position="101"/>
        <end position="121"/>
    </location>
</feature>
<dbReference type="RefSeq" id="WP_087284046.1">
    <property type="nucleotide sequence ID" value="NZ_CP021455.1"/>
</dbReference>
<evidence type="ECO:0000256" key="7">
    <source>
        <dbReference type="RuleBase" id="RU365041"/>
    </source>
</evidence>
<feature type="domain" description="MgtC/SapB/SrpB/YhiD N-terminal" evidence="10">
    <location>
        <begin position="51"/>
        <end position="175"/>
    </location>
</feature>
<dbReference type="GO" id="GO:0005886">
    <property type="term" value="C:plasma membrane"/>
    <property type="evidence" value="ECO:0007669"/>
    <property type="project" value="UniProtKB-SubCell"/>
</dbReference>
<reference evidence="11 12" key="1">
    <citation type="submission" date="2017-05" db="EMBL/GenBank/DDBJ databases">
        <authorList>
            <person name="Song R."/>
            <person name="Chenine A.L."/>
            <person name="Ruprecht R.M."/>
        </authorList>
    </citation>
    <scope>NUCLEOTIDE SEQUENCE [LARGE SCALE GENOMIC DNA]</scope>
    <source>
        <strain evidence="11 12">DSM 26136</strain>
    </source>
</reference>
<evidence type="ECO:0000256" key="1">
    <source>
        <dbReference type="ARBA" id="ARBA00004651"/>
    </source>
</evidence>
<keyword evidence="4 7" id="KW-0812">Transmembrane</keyword>
<keyword evidence="6 7" id="KW-0472">Membrane</keyword>
<dbReference type="Proteomes" id="UP000196138">
    <property type="component" value="Chromosome"/>
</dbReference>
<comment type="subcellular location">
    <subcellularLocation>
        <location evidence="7">Cell inner membrane</location>
        <topology evidence="7">Multi-pass membrane protein</topology>
    </subcellularLocation>
    <subcellularLocation>
        <location evidence="1">Cell membrane</location>
        <topology evidence="1">Multi-pass membrane protein</topology>
    </subcellularLocation>
</comment>
<keyword evidence="7" id="KW-0997">Cell inner membrane</keyword>
<keyword evidence="12" id="KW-1185">Reference proteome</keyword>
<dbReference type="AlphaFoldDB" id="A0A1Y0ETH6"/>
<sequence>MTALHVLVPLTALLASLPARAAWWPQVQAAVAQEFSDLNDVGQITRTVLRLLLAALLGGLLGWERESEGKAAGLRTHMLTAMGAALTVSVVQQLGANLNEASRVIQGVIAGIGFLGAGAILKRQAGGREAVQGLTTAAGIWFTAAVGIAIGLGEESTAILSAVLAFCVLTLVPYLAPTPKRRPPTPASTAEPEPDPQPPPPP</sequence>
<feature type="transmembrane region" description="Helical" evidence="7">
    <location>
        <begin position="158"/>
        <end position="176"/>
    </location>
</feature>
<gene>
    <name evidence="11" type="ORF">CCO03_02890</name>
</gene>
<dbReference type="PRINTS" id="PR01837">
    <property type="entry name" value="MGTCSAPBPROT"/>
</dbReference>
<feature type="transmembrane region" description="Helical" evidence="7">
    <location>
        <begin position="133"/>
        <end position="152"/>
    </location>
</feature>